<gene>
    <name evidence="1" type="ORF">BLNAU_23456</name>
</gene>
<evidence type="ECO:0000313" key="1">
    <source>
        <dbReference type="EMBL" id="KAK2941649.1"/>
    </source>
</evidence>
<dbReference type="Proteomes" id="UP001281761">
    <property type="component" value="Unassembled WGS sequence"/>
</dbReference>
<sequence>MIISNPACSPFMLVCSEVNDGCSISFIDVVPRSSELRTLLPLIAFSPIRKFSSAQPPCSEINSAASVSCSGLLIHVTSLVLGTGPLLSPRTLSTEQNQVVPTQLTWNRVCGLNNGESLVCSNVSFTPCRLLQQNHPEINGIVQNHITFSRCLFMACSAQFDGSATLSGPSSRLHLRLGFPASLCLILFMDCCRPPSEGEVSCAMRLADSSGLVLDGVIFRGIDSSEGMEFVLQNPGCSSLFATRITNCDSTTIAENYLIVDEDRLDSTLIPHPTQNAITSRILYNLLDEATATLQRFAESAVEGRMIATPFASSSSIFQSLTHNLLSVKCTSDEFIVDPSIQSSTHSIFLSTCVLTLNSGHLIPITSF</sequence>
<protein>
    <submittedName>
        <fullName evidence="1">Uncharacterized protein</fullName>
    </submittedName>
</protein>
<accession>A0ABQ9WRE5</accession>
<name>A0ABQ9WRE5_9EUKA</name>
<keyword evidence="2" id="KW-1185">Reference proteome</keyword>
<dbReference type="EMBL" id="JARBJD010000480">
    <property type="protein sequence ID" value="KAK2941649.1"/>
    <property type="molecule type" value="Genomic_DNA"/>
</dbReference>
<proteinExistence type="predicted"/>
<organism evidence="1 2">
    <name type="scientific">Blattamonas nauphoetae</name>
    <dbReference type="NCBI Taxonomy" id="2049346"/>
    <lineage>
        <taxon>Eukaryota</taxon>
        <taxon>Metamonada</taxon>
        <taxon>Preaxostyla</taxon>
        <taxon>Oxymonadida</taxon>
        <taxon>Blattamonas</taxon>
    </lineage>
</organism>
<reference evidence="1 2" key="1">
    <citation type="journal article" date="2022" name="bioRxiv">
        <title>Genomics of Preaxostyla Flagellates Illuminates Evolutionary Transitions and the Path Towards Mitochondrial Loss.</title>
        <authorList>
            <person name="Novak L.V.F."/>
            <person name="Treitli S.C."/>
            <person name="Pyrih J."/>
            <person name="Halakuc P."/>
            <person name="Pipaliya S.V."/>
            <person name="Vacek V."/>
            <person name="Brzon O."/>
            <person name="Soukal P."/>
            <person name="Eme L."/>
            <person name="Dacks J.B."/>
            <person name="Karnkowska A."/>
            <person name="Elias M."/>
            <person name="Hampl V."/>
        </authorList>
    </citation>
    <scope>NUCLEOTIDE SEQUENCE [LARGE SCALE GENOMIC DNA]</scope>
    <source>
        <strain evidence="1">NAU3</strain>
        <tissue evidence="1">Gut</tissue>
    </source>
</reference>
<comment type="caution">
    <text evidence="1">The sequence shown here is derived from an EMBL/GenBank/DDBJ whole genome shotgun (WGS) entry which is preliminary data.</text>
</comment>
<evidence type="ECO:0000313" key="2">
    <source>
        <dbReference type="Proteomes" id="UP001281761"/>
    </source>
</evidence>